<proteinExistence type="predicted"/>
<dbReference type="Proteomes" id="UP000709295">
    <property type="component" value="Unassembled WGS sequence"/>
</dbReference>
<feature type="non-terminal residue" evidence="1">
    <location>
        <position position="1"/>
    </location>
</feature>
<reference evidence="1" key="1">
    <citation type="submission" date="2021-01" db="EMBL/GenBank/DDBJ databases">
        <title>Phytophthora aleatoria, a newly-described species from Pinus radiata is distinct from Phytophthora cactorum isolates based on comparative genomics.</title>
        <authorList>
            <person name="Mcdougal R."/>
            <person name="Panda P."/>
            <person name="Williams N."/>
            <person name="Studholme D.J."/>
        </authorList>
    </citation>
    <scope>NUCLEOTIDE SEQUENCE</scope>
    <source>
        <strain evidence="1">NZFS 4037</strain>
    </source>
</reference>
<dbReference type="EMBL" id="JAENGY010000876">
    <property type="protein sequence ID" value="KAG6955332.1"/>
    <property type="molecule type" value="Genomic_DNA"/>
</dbReference>
<organism evidence="1 2">
    <name type="scientific">Phytophthora aleatoria</name>
    <dbReference type="NCBI Taxonomy" id="2496075"/>
    <lineage>
        <taxon>Eukaryota</taxon>
        <taxon>Sar</taxon>
        <taxon>Stramenopiles</taxon>
        <taxon>Oomycota</taxon>
        <taxon>Peronosporomycetes</taxon>
        <taxon>Peronosporales</taxon>
        <taxon>Peronosporaceae</taxon>
        <taxon>Phytophthora</taxon>
    </lineage>
</organism>
<evidence type="ECO:0008006" key="3">
    <source>
        <dbReference type="Google" id="ProtNLM"/>
    </source>
</evidence>
<dbReference type="AlphaFoldDB" id="A0A8J5IL64"/>
<evidence type="ECO:0000313" key="2">
    <source>
        <dbReference type="Proteomes" id="UP000709295"/>
    </source>
</evidence>
<accession>A0A8J5IL64</accession>
<name>A0A8J5IL64_9STRA</name>
<keyword evidence="2" id="KW-1185">Reference proteome</keyword>
<gene>
    <name evidence="1" type="ORF">JG688_00011924</name>
</gene>
<protein>
    <recommendedName>
        <fullName evidence="3">Tc1-like transposase DDE domain-containing protein</fullName>
    </recommendedName>
</protein>
<evidence type="ECO:0000313" key="1">
    <source>
        <dbReference type="EMBL" id="KAG6955332.1"/>
    </source>
</evidence>
<comment type="caution">
    <text evidence="1">The sequence shown here is derived from an EMBL/GenBank/DDBJ whole genome shotgun (WGS) entry which is preliminary data.</text>
</comment>
<sequence>YHHLVYFTPPYHPELQLIELIWAHVKTQVANDPASSMPELRAKIDAAFDAVISDTWTNDY</sequence>